<name>A0ABD2WAM5_9HYME</name>
<comment type="caution">
    <text evidence="1">The sequence shown here is derived from an EMBL/GenBank/DDBJ whole genome shotgun (WGS) entry which is preliminary data.</text>
</comment>
<reference evidence="1 2" key="1">
    <citation type="journal article" date="2024" name="bioRxiv">
        <title>A reference genome for Trichogramma kaykai: A tiny desert-dwelling parasitoid wasp with competing sex-ratio distorters.</title>
        <authorList>
            <person name="Culotta J."/>
            <person name="Lindsey A.R."/>
        </authorList>
    </citation>
    <scope>NUCLEOTIDE SEQUENCE [LARGE SCALE GENOMIC DNA]</scope>
    <source>
        <strain evidence="1 2">KSX58</strain>
    </source>
</reference>
<protein>
    <submittedName>
        <fullName evidence="1">Uncharacterized protein</fullName>
    </submittedName>
</protein>
<dbReference type="Proteomes" id="UP001627154">
    <property type="component" value="Unassembled WGS sequence"/>
</dbReference>
<evidence type="ECO:0000313" key="1">
    <source>
        <dbReference type="EMBL" id="KAL3389769.1"/>
    </source>
</evidence>
<accession>A0ABD2WAM5</accession>
<dbReference type="EMBL" id="JBJJXI010000122">
    <property type="protein sequence ID" value="KAL3389769.1"/>
    <property type="molecule type" value="Genomic_DNA"/>
</dbReference>
<dbReference type="AlphaFoldDB" id="A0ABD2WAM5"/>
<sequence>MLPQVKRAELDIAPPIKRSKPAARLKDFIDELEDDARLTSHITMSLTNEDLKKFSRSFLKNHATLLSMIANEQTTEKNKKIQAAMNMMWKGFFAVVCAYTAKLAYFNLANDCKKTLAATCKNINQARRRRRRKPRRLSQRSLMWSLRVVACRRGHTRGSPLDRRRV</sequence>
<organism evidence="1 2">
    <name type="scientific">Trichogramma kaykai</name>
    <dbReference type="NCBI Taxonomy" id="54128"/>
    <lineage>
        <taxon>Eukaryota</taxon>
        <taxon>Metazoa</taxon>
        <taxon>Ecdysozoa</taxon>
        <taxon>Arthropoda</taxon>
        <taxon>Hexapoda</taxon>
        <taxon>Insecta</taxon>
        <taxon>Pterygota</taxon>
        <taxon>Neoptera</taxon>
        <taxon>Endopterygota</taxon>
        <taxon>Hymenoptera</taxon>
        <taxon>Apocrita</taxon>
        <taxon>Proctotrupomorpha</taxon>
        <taxon>Chalcidoidea</taxon>
        <taxon>Trichogrammatidae</taxon>
        <taxon>Trichogramma</taxon>
    </lineage>
</organism>
<gene>
    <name evidence="1" type="ORF">TKK_015132</name>
</gene>
<evidence type="ECO:0000313" key="2">
    <source>
        <dbReference type="Proteomes" id="UP001627154"/>
    </source>
</evidence>
<keyword evidence="2" id="KW-1185">Reference proteome</keyword>
<proteinExistence type="predicted"/>